<comment type="caution">
    <text evidence="3">The sequence shown here is derived from an EMBL/GenBank/DDBJ whole genome shotgun (WGS) entry which is preliminary data.</text>
</comment>
<dbReference type="AlphaFoldDB" id="A0A5B0X965"/>
<proteinExistence type="predicted"/>
<accession>A0A5B0X965</accession>
<feature type="compositionally biased region" description="Basic and acidic residues" evidence="1">
    <location>
        <begin position="240"/>
        <end position="260"/>
    </location>
</feature>
<organism evidence="3 4">
    <name type="scientific">Photorhabdus heterorhabditis</name>
    <dbReference type="NCBI Taxonomy" id="880156"/>
    <lineage>
        <taxon>Bacteria</taxon>
        <taxon>Pseudomonadati</taxon>
        <taxon>Pseudomonadota</taxon>
        <taxon>Gammaproteobacteria</taxon>
        <taxon>Enterobacterales</taxon>
        <taxon>Morganellaceae</taxon>
        <taxon>Photorhabdus</taxon>
    </lineage>
</organism>
<evidence type="ECO:0000313" key="4">
    <source>
        <dbReference type="Proteomes" id="UP000322184"/>
    </source>
</evidence>
<evidence type="ECO:0000313" key="3">
    <source>
        <dbReference type="EMBL" id="KAA1194911.1"/>
    </source>
</evidence>
<keyword evidence="2" id="KW-1133">Transmembrane helix</keyword>
<dbReference type="InterPro" id="IPR008898">
    <property type="entry name" value="YopD-like"/>
</dbReference>
<keyword evidence="2" id="KW-0472">Membrane</keyword>
<name>A0A5B0X965_9GAMM</name>
<dbReference type="EMBL" id="VTUW01000005">
    <property type="protein sequence ID" value="KAA1194911.1"/>
    <property type="molecule type" value="Genomic_DNA"/>
</dbReference>
<dbReference type="STRING" id="880156.AM629_17665"/>
<dbReference type="Proteomes" id="UP000322184">
    <property type="component" value="Unassembled WGS sequence"/>
</dbReference>
<evidence type="ECO:0000256" key="1">
    <source>
        <dbReference type="SAM" id="MobiDB-lite"/>
    </source>
</evidence>
<evidence type="ECO:0000256" key="2">
    <source>
        <dbReference type="SAM" id="Phobius"/>
    </source>
</evidence>
<protein>
    <submittedName>
        <fullName evidence="3">AopD protein</fullName>
    </submittedName>
</protein>
<feature type="region of interest" description="Disordered" evidence="1">
    <location>
        <begin position="233"/>
        <end position="261"/>
    </location>
</feature>
<dbReference type="RefSeq" id="WP_149616241.1">
    <property type="nucleotide sequence ID" value="NZ_CAWPFF010000092.1"/>
</dbReference>
<sequence>MSFIDSVNGHQSITFSSSADVMVDKSAESTIHAAAVQQPGKTGFMDKVDLIAPKQALDLSRLGKISQELDSTLNTISLLFEIARKMRELGILQRDTENKAAIGAQKLQVNEMRHAAMLVIAVAVVSGVMTFFSALMGAFSAVKSSQVVKQQKTLENNIAGRNELIDLKLQQLGKNGDVDRAAVSKVWAKEQLADENALKSLTRVFDSLNSKQQIFSLVMNSLSSMSNNSVQVEQGLSQARAKEHEVDASVAQHEKQKSEDQISLNNNFMRDVLQLLQQLSQSYNQAWRAAAGVV</sequence>
<gene>
    <name evidence="3" type="ORF">F0L16_04365</name>
</gene>
<reference evidence="3 4" key="1">
    <citation type="submission" date="2019-09" db="EMBL/GenBank/DDBJ databases">
        <title>Whole genome sequence of Photorhabdus heterorhabditis strain ETL (Enterobacteriales: Enterobacteriaceae) a bacterial symbiont of Heterorhabditis zealandica strain ETL (Rhabditida: Heterorhabditidae).</title>
        <authorList>
            <person name="Lulamba T.E."/>
            <person name="Serepa-Dlamini M.H."/>
        </authorList>
    </citation>
    <scope>NUCLEOTIDE SEQUENCE [LARGE SCALE GENOMIC DNA]</scope>
    <source>
        <strain evidence="3 4">ETL</strain>
    </source>
</reference>
<dbReference type="NCBIfam" id="NF038055">
    <property type="entry name" value="T3SS_SctB_pilot"/>
    <property type="match status" value="1"/>
</dbReference>
<feature type="transmembrane region" description="Helical" evidence="2">
    <location>
        <begin position="115"/>
        <end position="142"/>
    </location>
</feature>
<keyword evidence="2" id="KW-0812">Transmembrane</keyword>
<dbReference type="Pfam" id="PF05844">
    <property type="entry name" value="YopD"/>
    <property type="match status" value="1"/>
</dbReference>